<evidence type="ECO:0000256" key="2">
    <source>
        <dbReference type="ARBA" id="ARBA00012588"/>
    </source>
</evidence>
<keyword evidence="3" id="KW-0328">Glycosyltransferase</keyword>
<reference evidence="6" key="2">
    <citation type="submission" date="2021-04" db="EMBL/GenBank/DDBJ databases">
        <authorList>
            <person name="Gilroy R."/>
        </authorList>
    </citation>
    <scope>NUCLEOTIDE SEQUENCE</scope>
    <source>
        <strain evidence="6">ChiHjej11B10-19426</strain>
    </source>
</reference>
<proteinExistence type="predicted"/>
<evidence type="ECO:0000313" key="6">
    <source>
        <dbReference type="EMBL" id="HIZ14579.1"/>
    </source>
</evidence>
<reference evidence="6" key="1">
    <citation type="journal article" date="2021" name="PeerJ">
        <title>Extensive microbial diversity within the chicken gut microbiome revealed by metagenomics and culture.</title>
        <authorList>
            <person name="Gilroy R."/>
            <person name="Ravi A."/>
            <person name="Getino M."/>
            <person name="Pursley I."/>
            <person name="Horton D.L."/>
            <person name="Alikhan N.F."/>
            <person name="Baker D."/>
            <person name="Gharbi K."/>
            <person name="Hall N."/>
            <person name="Watson M."/>
            <person name="Adriaenssens E.M."/>
            <person name="Foster-Nyarko E."/>
            <person name="Jarju S."/>
            <person name="Secka A."/>
            <person name="Antonio M."/>
            <person name="Oren A."/>
            <person name="Chaudhuri R.R."/>
            <person name="La Ragione R."/>
            <person name="Hildebrand F."/>
            <person name="Pallen M.J."/>
        </authorList>
    </citation>
    <scope>NUCLEOTIDE SEQUENCE</scope>
    <source>
        <strain evidence="6">ChiHjej11B10-19426</strain>
    </source>
</reference>
<dbReference type="SUPFAM" id="SSF53756">
    <property type="entry name" value="UDP-Glycosyltransferase/glycogen phosphorylase"/>
    <property type="match status" value="1"/>
</dbReference>
<dbReference type="AlphaFoldDB" id="A0A9D2IKS7"/>
<dbReference type="Pfam" id="PF08323">
    <property type="entry name" value="Glyco_transf_5"/>
    <property type="match status" value="1"/>
</dbReference>
<comment type="caution">
    <text evidence="6">The sequence shown here is derived from an EMBL/GenBank/DDBJ whole genome shotgun (WGS) entry which is preliminary data.</text>
</comment>
<dbReference type="EC" id="2.4.1.21" evidence="2"/>
<dbReference type="GO" id="GO:0009011">
    <property type="term" value="F:alpha-1,4-glucan glucosyltransferase (ADP-glucose donor) activity"/>
    <property type="evidence" value="ECO:0007669"/>
    <property type="project" value="UniProtKB-EC"/>
</dbReference>
<protein>
    <recommendedName>
        <fullName evidence="2">starch synthase</fullName>
        <ecNumber evidence="2">2.4.1.21</ecNumber>
    </recommendedName>
</protein>
<feature type="domain" description="Starch synthase catalytic" evidence="5">
    <location>
        <begin position="5"/>
        <end position="224"/>
    </location>
</feature>
<dbReference type="Gene3D" id="3.40.50.2000">
    <property type="entry name" value="Glycogen Phosphorylase B"/>
    <property type="match status" value="1"/>
</dbReference>
<sequence>MAGSKILYVCQEITPYLPPTAISSECRLLVQAMQERGNETRTFMPRYGSINERRNQLHEVIRLSGMNLIIDDNDHQLIIKVASIPSARVQIYFIDNDDYFARKAVLTDADGTPFPDNDERAIFFARGVLETVRKLRWQPTVVHCHGWFSSVVPVYLKHTFADDPLFQNLKIVVSLYDDAFPGTLDGAFRQKIESEGIEDPHLSLLDEPSYENLMKFVIGYADGVVIRTEHPDPRIVAAYEGTDKKILPWQPADAPDYLDNYQKFYEELA</sequence>
<comment type="catalytic activity">
    <reaction evidence="1">
        <text>[(1-&gt;4)-alpha-D-glucosyl](n) + ADP-alpha-D-glucose = [(1-&gt;4)-alpha-D-glucosyl](n+1) + ADP + H(+)</text>
        <dbReference type="Rhea" id="RHEA:18189"/>
        <dbReference type="Rhea" id="RHEA-COMP:9584"/>
        <dbReference type="Rhea" id="RHEA-COMP:9587"/>
        <dbReference type="ChEBI" id="CHEBI:15378"/>
        <dbReference type="ChEBI" id="CHEBI:15444"/>
        <dbReference type="ChEBI" id="CHEBI:57498"/>
        <dbReference type="ChEBI" id="CHEBI:456216"/>
        <dbReference type="EC" id="2.4.1.21"/>
    </reaction>
</comment>
<dbReference type="Proteomes" id="UP000824014">
    <property type="component" value="Unassembled WGS sequence"/>
</dbReference>
<keyword evidence="4" id="KW-0808">Transferase</keyword>
<gene>
    <name evidence="6" type="ORF">H9816_01500</name>
</gene>
<evidence type="ECO:0000313" key="7">
    <source>
        <dbReference type="Proteomes" id="UP000824014"/>
    </source>
</evidence>
<dbReference type="InterPro" id="IPR013534">
    <property type="entry name" value="Starch_synth_cat_dom"/>
</dbReference>
<accession>A0A9D2IKS7</accession>
<name>A0A9D2IKS7_9BACT</name>
<evidence type="ECO:0000256" key="1">
    <source>
        <dbReference type="ARBA" id="ARBA00001478"/>
    </source>
</evidence>
<dbReference type="PANTHER" id="PTHR45825">
    <property type="entry name" value="GRANULE-BOUND STARCH SYNTHASE 1, CHLOROPLASTIC/AMYLOPLASTIC"/>
    <property type="match status" value="1"/>
</dbReference>
<organism evidence="6 7">
    <name type="scientific">Candidatus Tidjanibacter faecipullorum</name>
    <dbReference type="NCBI Taxonomy" id="2838766"/>
    <lineage>
        <taxon>Bacteria</taxon>
        <taxon>Pseudomonadati</taxon>
        <taxon>Bacteroidota</taxon>
        <taxon>Bacteroidia</taxon>
        <taxon>Bacteroidales</taxon>
        <taxon>Rikenellaceae</taxon>
        <taxon>Tidjanibacter</taxon>
    </lineage>
</organism>
<evidence type="ECO:0000259" key="5">
    <source>
        <dbReference type="Pfam" id="PF08323"/>
    </source>
</evidence>
<evidence type="ECO:0000256" key="4">
    <source>
        <dbReference type="ARBA" id="ARBA00022679"/>
    </source>
</evidence>
<evidence type="ECO:0000256" key="3">
    <source>
        <dbReference type="ARBA" id="ARBA00022676"/>
    </source>
</evidence>
<dbReference type="EMBL" id="DXCC01000004">
    <property type="protein sequence ID" value="HIZ14579.1"/>
    <property type="molecule type" value="Genomic_DNA"/>
</dbReference>
<dbReference type="PANTHER" id="PTHR45825:SF11">
    <property type="entry name" value="ALPHA AMYLASE DOMAIN-CONTAINING PROTEIN"/>
    <property type="match status" value="1"/>
</dbReference>